<dbReference type="Pfam" id="PF00561">
    <property type="entry name" value="Abhydrolase_1"/>
    <property type="match status" value="1"/>
</dbReference>
<dbReference type="OrthoDB" id="9780744at2"/>
<dbReference type="PANTHER" id="PTHR43798:SF5">
    <property type="entry name" value="MONOACYLGLYCEROL LIPASE ABHD6"/>
    <property type="match status" value="1"/>
</dbReference>
<comment type="caution">
    <text evidence="2">The sequence shown here is derived from an EMBL/GenBank/DDBJ whole genome shotgun (WGS) entry which is preliminary data.</text>
</comment>
<accession>A0A4R7K1L7</accession>
<protein>
    <submittedName>
        <fullName evidence="2">Pimeloyl-ACP methyl ester carboxylesterase</fullName>
    </submittedName>
</protein>
<name>A0A4R7K1L7_9GAMM</name>
<dbReference type="GO" id="GO:0047372">
    <property type="term" value="F:monoacylglycerol lipase activity"/>
    <property type="evidence" value="ECO:0007669"/>
    <property type="project" value="TreeGrafter"/>
</dbReference>
<proteinExistence type="predicted"/>
<evidence type="ECO:0000259" key="1">
    <source>
        <dbReference type="Pfam" id="PF00561"/>
    </source>
</evidence>
<evidence type="ECO:0000313" key="2">
    <source>
        <dbReference type="EMBL" id="TDT44465.1"/>
    </source>
</evidence>
<feature type="domain" description="AB hydrolase-1" evidence="1">
    <location>
        <begin position="66"/>
        <end position="300"/>
    </location>
</feature>
<dbReference type="InterPro" id="IPR000639">
    <property type="entry name" value="Epox_hydrolase-like"/>
</dbReference>
<dbReference type="SUPFAM" id="SSF53474">
    <property type="entry name" value="alpha/beta-Hydrolases"/>
    <property type="match status" value="1"/>
</dbReference>
<dbReference type="PANTHER" id="PTHR43798">
    <property type="entry name" value="MONOACYLGLYCEROL LIPASE"/>
    <property type="match status" value="1"/>
</dbReference>
<dbReference type="PRINTS" id="PR00412">
    <property type="entry name" value="EPOXHYDRLASE"/>
</dbReference>
<dbReference type="AlphaFoldDB" id="A0A4R7K1L7"/>
<reference evidence="2 3" key="1">
    <citation type="submission" date="2019-03" db="EMBL/GenBank/DDBJ databases">
        <title>Genomic Encyclopedia of Type Strains, Phase IV (KMG-IV): sequencing the most valuable type-strain genomes for metagenomic binning, comparative biology and taxonomic classification.</title>
        <authorList>
            <person name="Goeker M."/>
        </authorList>
    </citation>
    <scope>NUCLEOTIDE SEQUENCE [LARGE SCALE GENOMIC DNA]</scope>
    <source>
        <strain evidence="2 3">DSM 15505</strain>
    </source>
</reference>
<evidence type="ECO:0000313" key="3">
    <source>
        <dbReference type="Proteomes" id="UP000295830"/>
    </source>
</evidence>
<dbReference type="InterPro" id="IPR050266">
    <property type="entry name" value="AB_hydrolase_sf"/>
</dbReference>
<dbReference type="InterPro" id="IPR029058">
    <property type="entry name" value="AB_hydrolase_fold"/>
</dbReference>
<dbReference type="GO" id="GO:0016020">
    <property type="term" value="C:membrane"/>
    <property type="evidence" value="ECO:0007669"/>
    <property type="project" value="TreeGrafter"/>
</dbReference>
<dbReference type="Gene3D" id="3.40.50.1820">
    <property type="entry name" value="alpha/beta hydrolase"/>
    <property type="match status" value="1"/>
</dbReference>
<dbReference type="Proteomes" id="UP000295830">
    <property type="component" value="Unassembled WGS sequence"/>
</dbReference>
<dbReference type="PRINTS" id="PR00111">
    <property type="entry name" value="ABHYDROLASE"/>
</dbReference>
<organism evidence="2 3">
    <name type="scientific">Halospina denitrificans</name>
    <dbReference type="NCBI Taxonomy" id="332522"/>
    <lineage>
        <taxon>Bacteria</taxon>
        <taxon>Pseudomonadati</taxon>
        <taxon>Pseudomonadota</taxon>
        <taxon>Gammaproteobacteria</taxon>
        <taxon>Halospina</taxon>
    </lineage>
</organism>
<gene>
    <name evidence="2" type="ORF">DES49_0572</name>
</gene>
<dbReference type="GO" id="GO:0046464">
    <property type="term" value="P:acylglycerol catabolic process"/>
    <property type="evidence" value="ECO:0007669"/>
    <property type="project" value="TreeGrafter"/>
</dbReference>
<dbReference type="EMBL" id="SOAX01000001">
    <property type="protein sequence ID" value="TDT44465.1"/>
    <property type="molecule type" value="Genomic_DNA"/>
</dbReference>
<dbReference type="InterPro" id="IPR000073">
    <property type="entry name" value="AB_hydrolase_1"/>
</dbReference>
<keyword evidence="3" id="KW-1185">Reference proteome</keyword>
<sequence length="314" mass="35682">MSRKRIGLLAVFLPLALLVALYWLTPGLFVQPLVQANRALSDLSAHQVEVGDHTIHYLEGGSGAETLVLLHGIFAEKDHWVEFARPLSEDYHLIIPDIPGFGESTRLPEASYHYGDQVQRLRAFLETLGQGRVHLAGNSMGGGIAARYALEYPEQIQSLAFIGAPHGIDSPTQSEMERRLASGEEAPLIAESHEEFDAMMDFLFVDVPYVPYPLYQHFSEHAVSRAESNKRLWRQQQDDPFYMQHHLDVLKAQNVPVLTLWGDQDRIFHASGVQVLEKHLPEGEHRVMEDTGHLPMMEHPWRTAEFYRSFLESR</sequence>